<organism evidence="2 3">
    <name type="scientific">Mya arenaria</name>
    <name type="common">Soft-shell clam</name>
    <dbReference type="NCBI Taxonomy" id="6604"/>
    <lineage>
        <taxon>Eukaryota</taxon>
        <taxon>Metazoa</taxon>
        <taxon>Spiralia</taxon>
        <taxon>Lophotrochozoa</taxon>
        <taxon>Mollusca</taxon>
        <taxon>Bivalvia</taxon>
        <taxon>Autobranchia</taxon>
        <taxon>Heteroconchia</taxon>
        <taxon>Euheterodonta</taxon>
        <taxon>Imparidentia</taxon>
        <taxon>Neoheterodontei</taxon>
        <taxon>Myida</taxon>
        <taxon>Myoidea</taxon>
        <taxon>Myidae</taxon>
        <taxon>Mya</taxon>
    </lineage>
</organism>
<dbReference type="InterPro" id="IPR042838">
    <property type="entry name" value="KIAA1958"/>
</dbReference>
<feature type="region of interest" description="Disordered" evidence="1">
    <location>
        <begin position="304"/>
        <end position="323"/>
    </location>
</feature>
<dbReference type="PANTHER" id="PTHR46963">
    <property type="entry name" value="SIMILAR TO RIKEN CDNA E130308A19"/>
    <property type="match status" value="1"/>
</dbReference>
<dbReference type="EMBL" id="CP111019">
    <property type="protein sequence ID" value="WAR11348.1"/>
    <property type="molecule type" value="Genomic_DNA"/>
</dbReference>
<feature type="non-terminal residue" evidence="2">
    <location>
        <position position="1"/>
    </location>
</feature>
<evidence type="ECO:0000256" key="1">
    <source>
        <dbReference type="SAM" id="MobiDB-lite"/>
    </source>
</evidence>
<feature type="region of interest" description="Disordered" evidence="1">
    <location>
        <begin position="20"/>
        <end position="75"/>
    </location>
</feature>
<dbReference type="PANTHER" id="PTHR46963:SF1">
    <property type="entry name" value="SIMILAR TO RIKEN CDNA E130308A19"/>
    <property type="match status" value="1"/>
</dbReference>
<proteinExistence type="predicted"/>
<feature type="non-terminal residue" evidence="2">
    <location>
        <position position="323"/>
    </location>
</feature>
<keyword evidence="3" id="KW-1185">Reference proteome</keyword>
<dbReference type="Proteomes" id="UP001164746">
    <property type="component" value="Chromosome 8"/>
</dbReference>
<reference evidence="2" key="1">
    <citation type="submission" date="2022-11" db="EMBL/GenBank/DDBJ databases">
        <title>Centuries of genome instability and evolution in soft-shell clam transmissible cancer (bioRxiv).</title>
        <authorList>
            <person name="Hart S.F.M."/>
            <person name="Yonemitsu M.A."/>
            <person name="Giersch R.M."/>
            <person name="Beal B.F."/>
            <person name="Arriagada G."/>
            <person name="Davis B.W."/>
            <person name="Ostrander E.A."/>
            <person name="Goff S.P."/>
            <person name="Metzger M.J."/>
        </authorList>
    </citation>
    <scope>NUCLEOTIDE SEQUENCE</scope>
    <source>
        <strain evidence="2">MELC-2E11</strain>
        <tissue evidence="2">Siphon/mantle</tissue>
    </source>
</reference>
<evidence type="ECO:0000313" key="2">
    <source>
        <dbReference type="EMBL" id="WAR11348.1"/>
    </source>
</evidence>
<name>A0ABY7ES14_MYAAR</name>
<gene>
    <name evidence="2" type="ORF">MAR_025528</name>
</gene>
<protein>
    <submittedName>
        <fullName evidence="2">Uncharacterized protein</fullName>
    </submittedName>
</protein>
<accession>A0ABY7ES14</accession>
<evidence type="ECO:0000313" key="3">
    <source>
        <dbReference type="Proteomes" id="UP001164746"/>
    </source>
</evidence>
<sequence length="323" mass="35773">TIDLDPTSRCHVSHGHLKIPHMARTASTPCAEPKPSQEANFPPPPTPDKTIRSTRPQKAVPKCPQKTIANKPQKAIQQCPREAIPQRLQDTIPHCPQKAIPNRPQKAIQKSPQEAIPLEAPDVLSMKNSSSTSRGTKTVDVSKRFVNLSENPTEYVMMNENKLTRKQTNSHIQLLKSFLLSKNELREIEAIPYTELDEHLKCKKTDGDDYEPVMLRSMISSIDRILSKKQQMSISHTVAATGFSPQASPVRQIQSSTATATITSSQVIESLSEVKQTRLAPSLFHGAVISGGVFNISVNINKNPSKNQSSELTESDEELLHIK</sequence>